<evidence type="ECO:0000313" key="5">
    <source>
        <dbReference type="Proteomes" id="UP001182556"/>
    </source>
</evidence>
<feature type="compositionally biased region" description="Basic and acidic residues" evidence="2">
    <location>
        <begin position="143"/>
        <end position="166"/>
    </location>
</feature>
<proteinExistence type="inferred from homology"/>
<evidence type="ECO:0000256" key="2">
    <source>
        <dbReference type="SAM" id="MobiDB-lite"/>
    </source>
</evidence>
<dbReference type="Proteomes" id="UP001182556">
    <property type="component" value="Unassembled WGS sequence"/>
</dbReference>
<comment type="similarity">
    <text evidence="1">Belongs to the RMD1/sif2 family.</text>
</comment>
<dbReference type="GO" id="GO:0005739">
    <property type="term" value="C:mitochondrion"/>
    <property type="evidence" value="ECO:0007669"/>
    <property type="project" value="UniProtKB-ARBA"/>
</dbReference>
<reference evidence="4" key="1">
    <citation type="submission" date="2023-02" db="EMBL/GenBank/DDBJ databases">
        <title>Identification and recombinant expression of a fungal hydrolase from Papiliotrema laurentii that hydrolyzes apple cutin and clears colloidal polyester polyurethane.</title>
        <authorList>
            <consortium name="DOE Joint Genome Institute"/>
            <person name="Roman V.A."/>
            <person name="Bojanowski C."/>
            <person name="Crable B.R."/>
            <person name="Wagner D.N."/>
            <person name="Hung C.S."/>
            <person name="Nadeau L.J."/>
            <person name="Schratz L."/>
            <person name="Haridas S."/>
            <person name="Pangilinan J."/>
            <person name="Lipzen A."/>
            <person name="Na H."/>
            <person name="Yan M."/>
            <person name="Ng V."/>
            <person name="Grigoriev I.V."/>
            <person name="Spatafora J.W."/>
            <person name="Barlow D."/>
            <person name="Biffinger J."/>
            <person name="Kelley-Loughnane N."/>
            <person name="Varaljay V.A."/>
            <person name="Crookes-Goodson W.J."/>
        </authorList>
    </citation>
    <scope>NUCLEOTIDE SEQUENCE</scope>
    <source>
        <strain evidence="4">5307AH</strain>
    </source>
</reference>
<dbReference type="Pfam" id="PF02582">
    <property type="entry name" value="DUF155"/>
    <property type="match status" value="1"/>
</dbReference>
<gene>
    <name evidence="4" type="ORF">DB88DRAFT_495312</name>
</gene>
<evidence type="ECO:0000259" key="3">
    <source>
        <dbReference type="Pfam" id="PF02582"/>
    </source>
</evidence>
<feature type="region of interest" description="Disordered" evidence="2">
    <location>
        <begin position="72"/>
        <end position="168"/>
    </location>
</feature>
<feature type="region of interest" description="Disordered" evidence="2">
    <location>
        <begin position="338"/>
        <end position="376"/>
    </location>
</feature>
<keyword evidence="5" id="KW-1185">Reference proteome</keyword>
<dbReference type="InterPro" id="IPR003734">
    <property type="entry name" value="DUF155"/>
</dbReference>
<evidence type="ECO:0000313" key="4">
    <source>
        <dbReference type="EMBL" id="KAK1922500.1"/>
    </source>
</evidence>
<name>A0AAD9CXZ5_PAPLA</name>
<protein>
    <recommendedName>
        <fullName evidence="3">DUF155 domain-containing protein</fullName>
    </recommendedName>
</protein>
<comment type="caution">
    <text evidence="4">The sequence shown here is derived from an EMBL/GenBank/DDBJ whole genome shotgun (WGS) entry which is preliminary data.</text>
</comment>
<sequence length="672" mass="73528">MSRNPPAPSRPLGKAPKPPPAPPGGGPPATVPRRSAGTLPGIARTASTLRQAAPSAPANALKSLPVHLRNLSAPRIPSPLGKGTPARGVKQSLPVRTSKTTERHVLLPEDPQLAPLPHSPHGSRLELLPPPRAPPSSAAGPSRQRDQDERSDAEKMTKREREENRLPRLTAYATAEGYRLKLLQAFLKREHGVVTVRVFDDCVYAVYQLPLLPGYGAGTKVRSSPVSKSPGGVSLLERMTLAEDMGYDDEYFPSTNPDDPVVNSTNPSEYILSHSPPTMGHEDMMTNLDIPAGHAEEREQEIEAVQESLEAGDGLDEGALGLIAEEGVGVRTAIENEHEQHHHEGQESSAASSSSQPSTHGPIGTHMDPKHPGYLEHIPATALSPQDLTPVSETSAVPSVPAIARLKGRRKSAAHLSGRIGEAVFFEYGVSVFFGFQEADERDIMEDCEGGGCWSRSLSEEDWEQEDFHYTYDPDAEYPRIYNDMFTFKSHSHLFKLSLAHAIAQSTKLSIFESTMQESLALTSSFPKELSMTGHLQLSRKGALKMTGRLFKLRMDVNLIGGILDTPELFWSEASLYPLYEAIREYLEIGPRAQVLNDRLAVAGDLLEIIHEYIEERGTDRITWIIIWLIVVACLVEVGEVAARLIFHAVPRDKGEFLLVKGSKAIVGALRR</sequence>
<dbReference type="PANTHER" id="PTHR16255">
    <property type="entry name" value="REQUIRED FOR MEIOTIC NUCLEAR DIVISION PROTEIN 1 HOMOLOG"/>
    <property type="match status" value="1"/>
</dbReference>
<feature type="domain" description="DUF155" evidence="3">
    <location>
        <begin position="424"/>
        <end position="597"/>
    </location>
</feature>
<dbReference type="InterPro" id="IPR051624">
    <property type="entry name" value="RMD1/Sad1-interacting"/>
</dbReference>
<accession>A0AAD9CXZ5</accession>
<evidence type="ECO:0000256" key="1">
    <source>
        <dbReference type="ARBA" id="ARBA00008306"/>
    </source>
</evidence>
<feature type="compositionally biased region" description="Low complexity" evidence="2">
    <location>
        <begin position="347"/>
        <end position="362"/>
    </location>
</feature>
<feature type="region of interest" description="Disordered" evidence="2">
    <location>
        <begin position="1"/>
        <end position="42"/>
    </location>
</feature>
<dbReference type="PANTHER" id="PTHR16255:SF4">
    <property type="entry name" value="SPORULATION PROTEIN RMD8"/>
    <property type="match status" value="1"/>
</dbReference>
<organism evidence="4 5">
    <name type="scientific">Papiliotrema laurentii</name>
    <name type="common">Cryptococcus laurentii</name>
    <dbReference type="NCBI Taxonomy" id="5418"/>
    <lineage>
        <taxon>Eukaryota</taxon>
        <taxon>Fungi</taxon>
        <taxon>Dikarya</taxon>
        <taxon>Basidiomycota</taxon>
        <taxon>Agaricomycotina</taxon>
        <taxon>Tremellomycetes</taxon>
        <taxon>Tremellales</taxon>
        <taxon>Rhynchogastremaceae</taxon>
        <taxon>Papiliotrema</taxon>
    </lineage>
</organism>
<dbReference type="AlphaFoldDB" id="A0AAD9CXZ5"/>
<feature type="compositionally biased region" description="Pro residues" evidence="2">
    <location>
        <begin position="16"/>
        <end position="30"/>
    </location>
</feature>
<dbReference type="EMBL" id="JAODAN010000008">
    <property type="protein sequence ID" value="KAK1922500.1"/>
    <property type="molecule type" value="Genomic_DNA"/>
</dbReference>